<dbReference type="EMBL" id="MCGN01000001">
    <property type="protein sequence ID" value="ORZ02184.1"/>
    <property type="molecule type" value="Genomic_DNA"/>
</dbReference>
<accession>A0A1X2HRT3</accession>
<evidence type="ECO:0000313" key="2">
    <source>
        <dbReference type="Proteomes" id="UP000242180"/>
    </source>
</evidence>
<dbReference type="AlphaFoldDB" id="A0A1X2HRT3"/>
<organism evidence="1 2">
    <name type="scientific">Syncephalastrum racemosum</name>
    <name type="common">Filamentous fungus</name>
    <dbReference type="NCBI Taxonomy" id="13706"/>
    <lineage>
        <taxon>Eukaryota</taxon>
        <taxon>Fungi</taxon>
        <taxon>Fungi incertae sedis</taxon>
        <taxon>Mucoromycota</taxon>
        <taxon>Mucoromycotina</taxon>
        <taxon>Mucoromycetes</taxon>
        <taxon>Mucorales</taxon>
        <taxon>Syncephalastraceae</taxon>
        <taxon>Syncephalastrum</taxon>
    </lineage>
</organism>
<keyword evidence="2" id="KW-1185">Reference proteome</keyword>
<proteinExistence type="predicted"/>
<name>A0A1X2HRT3_SYNRA</name>
<protein>
    <submittedName>
        <fullName evidence="1">Uncharacterized protein</fullName>
    </submittedName>
</protein>
<dbReference type="Proteomes" id="UP000242180">
    <property type="component" value="Unassembled WGS sequence"/>
</dbReference>
<dbReference type="InParanoid" id="A0A1X2HRT3"/>
<reference evidence="1 2" key="1">
    <citation type="submission" date="2016-07" db="EMBL/GenBank/DDBJ databases">
        <title>Pervasive Adenine N6-methylation of Active Genes in Fungi.</title>
        <authorList>
            <consortium name="DOE Joint Genome Institute"/>
            <person name="Mondo S.J."/>
            <person name="Dannebaum R.O."/>
            <person name="Kuo R.C."/>
            <person name="Labutti K."/>
            <person name="Haridas S."/>
            <person name="Kuo A."/>
            <person name="Salamov A."/>
            <person name="Ahrendt S.R."/>
            <person name="Lipzen A."/>
            <person name="Sullivan W."/>
            <person name="Andreopoulos W.B."/>
            <person name="Clum A."/>
            <person name="Lindquist E."/>
            <person name="Daum C."/>
            <person name="Ramamoorthy G.K."/>
            <person name="Gryganskyi A."/>
            <person name="Culley D."/>
            <person name="Magnuson J.K."/>
            <person name="James T.Y."/>
            <person name="O'Malley M.A."/>
            <person name="Stajich J.E."/>
            <person name="Spatafora J.W."/>
            <person name="Visel A."/>
            <person name="Grigoriev I.V."/>
        </authorList>
    </citation>
    <scope>NUCLEOTIDE SEQUENCE [LARGE SCALE GENOMIC DNA]</scope>
    <source>
        <strain evidence="1 2">NRRL 2496</strain>
    </source>
</reference>
<gene>
    <name evidence="1" type="ORF">BCR43DRAFT_481153</name>
</gene>
<comment type="caution">
    <text evidence="1">The sequence shown here is derived from an EMBL/GenBank/DDBJ whole genome shotgun (WGS) entry which is preliminary data.</text>
</comment>
<sequence length="60" mass="6764">MGNRLIHVCAHESYYISCKNCAVLYCGATYVPPFALHTRVIWIYSSEVACIPFDVAYTSD</sequence>
<evidence type="ECO:0000313" key="1">
    <source>
        <dbReference type="EMBL" id="ORZ02184.1"/>
    </source>
</evidence>
<feature type="non-terminal residue" evidence="1">
    <location>
        <position position="60"/>
    </location>
</feature>